<evidence type="ECO:0000313" key="1">
    <source>
        <dbReference type="EMBL" id="ORE05806.1"/>
    </source>
</evidence>
<gene>
    <name evidence="1" type="ORF">BCV72DRAFT_306089</name>
</gene>
<dbReference type="VEuPathDB" id="FungiDB:BCV72DRAFT_306089"/>
<proteinExistence type="predicted"/>
<dbReference type="Proteomes" id="UP000242414">
    <property type="component" value="Unassembled WGS sequence"/>
</dbReference>
<accession>A0A1X0R1E5</accession>
<dbReference type="EMBL" id="KV921936">
    <property type="protein sequence ID" value="ORE05806.1"/>
    <property type="molecule type" value="Genomic_DNA"/>
</dbReference>
<reference evidence="1" key="1">
    <citation type="journal article" date="2016" name="Proc. Natl. Acad. Sci. U.S.A.">
        <title>Lipid metabolic changes in an early divergent fungus govern the establishment of a mutualistic symbiosis with endobacteria.</title>
        <authorList>
            <person name="Lastovetsky O.A."/>
            <person name="Gaspar M.L."/>
            <person name="Mondo S.J."/>
            <person name="LaButti K.M."/>
            <person name="Sandor L."/>
            <person name="Grigoriev I.V."/>
            <person name="Henry S.A."/>
            <person name="Pawlowska T.E."/>
        </authorList>
    </citation>
    <scope>NUCLEOTIDE SEQUENCE [LARGE SCALE GENOMIC DNA]</scope>
    <source>
        <strain evidence="1">ATCC 52814</strain>
    </source>
</reference>
<sequence>MQSAGSVSTFDTIDELYEATVNTGAIQGAHSYVHQPGERLQERSDKEKDKIICVLDHLHAFCNYISNYYKEKQGTDETPPQSTMAREYLLPFAGIASG</sequence>
<organism evidence="1">
    <name type="scientific">Rhizopus microsporus var. microsporus</name>
    <dbReference type="NCBI Taxonomy" id="86635"/>
    <lineage>
        <taxon>Eukaryota</taxon>
        <taxon>Fungi</taxon>
        <taxon>Fungi incertae sedis</taxon>
        <taxon>Mucoromycota</taxon>
        <taxon>Mucoromycotina</taxon>
        <taxon>Mucoromycetes</taxon>
        <taxon>Mucorales</taxon>
        <taxon>Mucorineae</taxon>
        <taxon>Rhizopodaceae</taxon>
        <taxon>Rhizopus</taxon>
    </lineage>
</organism>
<dbReference type="AlphaFoldDB" id="A0A1X0R1E5"/>
<protein>
    <submittedName>
        <fullName evidence="1">Uncharacterized protein</fullName>
    </submittedName>
</protein>
<name>A0A1X0R1E5_RHIZD</name>